<proteinExistence type="predicted"/>
<sequence>MLPQIPFNEWMLNQAIHLKTEVFEKLLMIIWGLWTNRNTNLWEDPARTTSDIFFNSMTWLEEFQKSNTINAAWKQRITHIWQPTFGNEFKLNMDGPFIPQLTRGGIGGVP</sequence>
<evidence type="ECO:0000313" key="2">
    <source>
        <dbReference type="Proteomes" id="UP000238479"/>
    </source>
</evidence>
<protein>
    <submittedName>
        <fullName evidence="1">Uncharacterized protein</fullName>
    </submittedName>
</protein>
<name>A0A2P6QDP4_ROSCH</name>
<comment type="caution">
    <text evidence="1">The sequence shown here is derived from an EMBL/GenBank/DDBJ whole genome shotgun (WGS) entry which is preliminary data.</text>
</comment>
<reference evidence="1 2" key="1">
    <citation type="journal article" date="2018" name="Nat. Genet.">
        <title>The Rosa genome provides new insights in the design of modern roses.</title>
        <authorList>
            <person name="Bendahmane M."/>
        </authorList>
    </citation>
    <scope>NUCLEOTIDE SEQUENCE [LARGE SCALE GENOMIC DNA]</scope>
    <source>
        <strain evidence="2">cv. Old Blush</strain>
    </source>
</reference>
<gene>
    <name evidence="1" type="ORF">RchiOBHm_Chr5g0044911</name>
</gene>
<keyword evidence="2" id="KW-1185">Reference proteome</keyword>
<dbReference type="Gramene" id="PRQ32305">
    <property type="protein sequence ID" value="PRQ32305"/>
    <property type="gene ID" value="RchiOBHm_Chr5g0044911"/>
</dbReference>
<evidence type="ECO:0000313" key="1">
    <source>
        <dbReference type="EMBL" id="PRQ32305.1"/>
    </source>
</evidence>
<organism evidence="1 2">
    <name type="scientific">Rosa chinensis</name>
    <name type="common">China rose</name>
    <dbReference type="NCBI Taxonomy" id="74649"/>
    <lineage>
        <taxon>Eukaryota</taxon>
        <taxon>Viridiplantae</taxon>
        <taxon>Streptophyta</taxon>
        <taxon>Embryophyta</taxon>
        <taxon>Tracheophyta</taxon>
        <taxon>Spermatophyta</taxon>
        <taxon>Magnoliopsida</taxon>
        <taxon>eudicotyledons</taxon>
        <taxon>Gunneridae</taxon>
        <taxon>Pentapetalae</taxon>
        <taxon>rosids</taxon>
        <taxon>fabids</taxon>
        <taxon>Rosales</taxon>
        <taxon>Rosaceae</taxon>
        <taxon>Rosoideae</taxon>
        <taxon>Rosoideae incertae sedis</taxon>
        <taxon>Rosa</taxon>
    </lineage>
</organism>
<dbReference type="Proteomes" id="UP000238479">
    <property type="component" value="Chromosome 5"/>
</dbReference>
<accession>A0A2P6QDP4</accession>
<dbReference type="AlphaFoldDB" id="A0A2P6QDP4"/>
<dbReference type="EMBL" id="PDCK01000043">
    <property type="protein sequence ID" value="PRQ32305.1"/>
    <property type="molecule type" value="Genomic_DNA"/>
</dbReference>